<keyword evidence="2" id="KW-0378">Hydrolase</keyword>
<dbReference type="GO" id="GO:0046872">
    <property type="term" value="F:metal ion binding"/>
    <property type="evidence" value="ECO:0007669"/>
    <property type="project" value="UniProtKB-KW"/>
</dbReference>
<feature type="binding site" evidence="4">
    <location>
        <position position="67"/>
    </location>
    <ligand>
        <name>Mg(2+)</name>
        <dbReference type="ChEBI" id="CHEBI:18420"/>
        <label>1</label>
        <note>catalytic</note>
    </ligand>
</feature>
<dbReference type="Proteomes" id="UP000280935">
    <property type="component" value="Unassembled WGS sequence"/>
</dbReference>
<comment type="cofactor">
    <cofactor evidence="4">
        <name>Mg(2+)</name>
        <dbReference type="ChEBI" id="CHEBI:18420"/>
    </cofactor>
</comment>
<dbReference type="GO" id="GO:0006020">
    <property type="term" value="P:inositol metabolic process"/>
    <property type="evidence" value="ECO:0007669"/>
    <property type="project" value="TreeGrafter"/>
</dbReference>
<comment type="caution">
    <text evidence="5">The sequence shown here is derived from an EMBL/GenBank/DDBJ whole genome shotgun (WGS) entry which is preliminary data.</text>
</comment>
<dbReference type="Pfam" id="PF00459">
    <property type="entry name" value="Inositol_P"/>
    <property type="match status" value="1"/>
</dbReference>
<evidence type="ECO:0000256" key="4">
    <source>
        <dbReference type="PIRSR" id="PIRSR600760-2"/>
    </source>
</evidence>
<dbReference type="SUPFAM" id="SSF56655">
    <property type="entry name" value="Carbohydrate phosphatase"/>
    <property type="match status" value="1"/>
</dbReference>
<dbReference type="AlphaFoldDB" id="A0A3P1WW08"/>
<evidence type="ECO:0000256" key="3">
    <source>
        <dbReference type="ARBA" id="ARBA00022842"/>
    </source>
</evidence>
<dbReference type="GO" id="GO:0008934">
    <property type="term" value="F:inositol monophosphate 1-phosphatase activity"/>
    <property type="evidence" value="ECO:0007669"/>
    <property type="project" value="TreeGrafter"/>
</dbReference>
<dbReference type="CDD" id="cd01637">
    <property type="entry name" value="IMPase_like"/>
    <property type="match status" value="1"/>
</dbReference>
<keyword evidence="1 4" id="KW-0479">Metal-binding</keyword>
<dbReference type="Gene3D" id="3.40.190.80">
    <property type="match status" value="1"/>
</dbReference>
<evidence type="ECO:0000256" key="1">
    <source>
        <dbReference type="ARBA" id="ARBA00022723"/>
    </source>
</evidence>
<dbReference type="InterPro" id="IPR020583">
    <property type="entry name" value="Inositol_monoP_metal-BS"/>
</dbReference>
<dbReference type="Gene3D" id="3.30.540.10">
    <property type="entry name" value="Fructose-1,6-Bisphosphatase, subunit A, domain 1"/>
    <property type="match status" value="1"/>
</dbReference>
<feature type="binding site" evidence="4">
    <location>
        <position position="92"/>
    </location>
    <ligand>
        <name>Mg(2+)</name>
        <dbReference type="ChEBI" id="CHEBI:18420"/>
        <label>1</label>
        <note>catalytic</note>
    </ligand>
</feature>
<reference evidence="5 6" key="1">
    <citation type="submission" date="2018-11" db="EMBL/GenBank/DDBJ databases">
        <title>Genomes From Bacteria Associated with the Canine Oral Cavity: a Test Case for Automated Genome-Based Taxonomic Assignment.</title>
        <authorList>
            <person name="Coil D.A."/>
            <person name="Jospin G."/>
            <person name="Darling A.E."/>
            <person name="Wallis C."/>
            <person name="Davis I.J."/>
            <person name="Harris S."/>
            <person name="Eisen J.A."/>
            <person name="Holcombe L.J."/>
            <person name="O'Flynn C."/>
        </authorList>
    </citation>
    <scope>NUCLEOTIDE SEQUENCE [LARGE SCALE GENOMIC DNA]</scope>
    <source>
        <strain evidence="5 6">OH2822_COT-296</strain>
    </source>
</reference>
<dbReference type="RefSeq" id="WP_125227263.1">
    <property type="nucleotide sequence ID" value="NZ_RQYT01000006.1"/>
</dbReference>
<evidence type="ECO:0000313" key="5">
    <source>
        <dbReference type="EMBL" id="RRD50405.1"/>
    </source>
</evidence>
<evidence type="ECO:0000256" key="2">
    <source>
        <dbReference type="ARBA" id="ARBA00022801"/>
    </source>
</evidence>
<dbReference type="OrthoDB" id="9772456at2"/>
<feature type="binding site" evidence="4">
    <location>
        <position position="207"/>
    </location>
    <ligand>
        <name>Mg(2+)</name>
        <dbReference type="ChEBI" id="CHEBI:18420"/>
        <label>1</label>
        <note>catalytic</note>
    </ligand>
</feature>
<protein>
    <submittedName>
        <fullName evidence="5">Inositol monophosphatase</fullName>
    </submittedName>
</protein>
<feature type="binding site" evidence="4">
    <location>
        <position position="93"/>
    </location>
    <ligand>
        <name>Mg(2+)</name>
        <dbReference type="ChEBI" id="CHEBI:18420"/>
        <label>2</label>
    </ligand>
</feature>
<keyword evidence="3 4" id="KW-0460">Magnesium</keyword>
<dbReference type="PRINTS" id="PR00377">
    <property type="entry name" value="IMPHPHTASES"/>
</dbReference>
<dbReference type="GO" id="GO:0007165">
    <property type="term" value="P:signal transduction"/>
    <property type="evidence" value="ECO:0007669"/>
    <property type="project" value="TreeGrafter"/>
</dbReference>
<dbReference type="PANTHER" id="PTHR20854:SF4">
    <property type="entry name" value="INOSITOL-1-MONOPHOSPHATASE-RELATED"/>
    <property type="match status" value="1"/>
</dbReference>
<gene>
    <name evidence="5" type="ORF">EII35_04440</name>
</gene>
<name>A0A3P1WW08_9ACTN</name>
<dbReference type="EMBL" id="RQYT01000006">
    <property type="protein sequence ID" value="RRD50405.1"/>
    <property type="molecule type" value="Genomic_DNA"/>
</dbReference>
<dbReference type="PROSITE" id="PS00629">
    <property type="entry name" value="IMP_1"/>
    <property type="match status" value="1"/>
</dbReference>
<organism evidence="5 6">
    <name type="scientific">Arachnia propionica</name>
    <dbReference type="NCBI Taxonomy" id="1750"/>
    <lineage>
        <taxon>Bacteria</taxon>
        <taxon>Bacillati</taxon>
        <taxon>Actinomycetota</taxon>
        <taxon>Actinomycetes</taxon>
        <taxon>Propionibacteriales</taxon>
        <taxon>Propionibacteriaceae</taxon>
        <taxon>Arachnia</taxon>
    </lineage>
</organism>
<dbReference type="InterPro" id="IPR000760">
    <property type="entry name" value="Inositol_monophosphatase-like"/>
</dbReference>
<evidence type="ECO:0000313" key="6">
    <source>
        <dbReference type="Proteomes" id="UP000280935"/>
    </source>
</evidence>
<accession>A0A3P1WW08</accession>
<sequence length="265" mass="29169">MDTEAILDLMKETAEAVINPRFRALEEGDISSKSSPGDLVTIADKEAEAHLTEALARIYPDALIVGEETVFSRPELRWRIPNADHAFVIDPIDGTRNFVRGRDEHGVMLAETRGGVTTRGWIWQPRTGRGYTVERGAGVLLNGSPLVAERPDRLPLGASSKDRLQGFTADGALSPVRRTNFSCAFDYPSILHGEFDFVFYTSMHPWDHLAGCLMVTEAGGVARTMDGLAYTVSSRSRGLMVANDTLTWITAQQRWPAEPRGSHQG</sequence>
<dbReference type="PANTHER" id="PTHR20854">
    <property type="entry name" value="INOSITOL MONOPHOSPHATASE"/>
    <property type="match status" value="1"/>
</dbReference>
<feature type="binding site" evidence="4">
    <location>
        <position position="90"/>
    </location>
    <ligand>
        <name>Mg(2+)</name>
        <dbReference type="ChEBI" id="CHEBI:18420"/>
        <label>2</label>
    </ligand>
</feature>
<proteinExistence type="predicted"/>